<gene>
    <name evidence="1" type="ORF">L1987_74555</name>
</gene>
<dbReference type="Proteomes" id="UP001056120">
    <property type="component" value="Linkage Group LG25"/>
</dbReference>
<proteinExistence type="predicted"/>
<evidence type="ECO:0000313" key="1">
    <source>
        <dbReference type="EMBL" id="KAI3704337.1"/>
    </source>
</evidence>
<keyword evidence="2" id="KW-1185">Reference proteome</keyword>
<accession>A0ACB9A3D1</accession>
<dbReference type="EMBL" id="CM042042">
    <property type="protein sequence ID" value="KAI3704337.1"/>
    <property type="molecule type" value="Genomic_DNA"/>
</dbReference>
<name>A0ACB9A3D1_9ASTR</name>
<evidence type="ECO:0000313" key="2">
    <source>
        <dbReference type="Proteomes" id="UP001056120"/>
    </source>
</evidence>
<reference evidence="2" key="1">
    <citation type="journal article" date="2022" name="Mol. Ecol. Resour.">
        <title>The genomes of chicory, endive, great burdock and yacon provide insights into Asteraceae palaeo-polyploidization history and plant inulin production.</title>
        <authorList>
            <person name="Fan W."/>
            <person name="Wang S."/>
            <person name="Wang H."/>
            <person name="Wang A."/>
            <person name="Jiang F."/>
            <person name="Liu H."/>
            <person name="Zhao H."/>
            <person name="Xu D."/>
            <person name="Zhang Y."/>
        </authorList>
    </citation>
    <scope>NUCLEOTIDE SEQUENCE [LARGE SCALE GENOMIC DNA]</scope>
    <source>
        <strain evidence="2">cv. Yunnan</strain>
    </source>
</reference>
<organism evidence="1 2">
    <name type="scientific">Smallanthus sonchifolius</name>
    <dbReference type="NCBI Taxonomy" id="185202"/>
    <lineage>
        <taxon>Eukaryota</taxon>
        <taxon>Viridiplantae</taxon>
        <taxon>Streptophyta</taxon>
        <taxon>Embryophyta</taxon>
        <taxon>Tracheophyta</taxon>
        <taxon>Spermatophyta</taxon>
        <taxon>Magnoliopsida</taxon>
        <taxon>eudicotyledons</taxon>
        <taxon>Gunneridae</taxon>
        <taxon>Pentapetalae</taxon>
        <taxon>asterids</taxon>
        <taxon>campanulids</taxon>
        <taxon>Asterales</taxon>
        <taxon>Asteraceae</taxon>
        <taxon>Asteroideae</taxon>
        <taxon>Heliantheae alliance</taxon>
        <taxon>Millerieae</taxon>
        <taxon>Smallanthus</taxon>
    </lineage>
</organism>
<comment type="caution">
    <text evidence="1">The sequence shown here is derived from an EMBL/GenBank/DDBJ whole genome shotgun (WGS) entry which is preliminary data.</text>
</comment>
<reference evidence="1 2" key="2">
    <citation type="journal article" date="2022" name="Mol. Ecol. Resour.">
        <title>The genomes of chicory, endive, great burdock and yacon provide insights into Asteraceae paleo-polyploidization history and plant inulin production.</title>
        <authorList>
            <person name="Fan W."/>
            <person name="Wang S."/>
            <person name="Wang H."/>
            <person name="Wang A."/>
            <person name="Jiang F."/>
            <person name="Liu H."/>
            <person name="Zhao H."/>
            <person name="Xu D."/>
            <person name="Zhang Y."/>
        </authorList>
    </citation>
    <scope>NUCLEOTIDE SEQUENCE [LARGE SCALE GENOMIC DNA]</scope>
    <source>
        <strain evidence="2">cv. Yunnan</strain>
        <tissue evidence="1">Leaves</tissue>
    </source>
</reference>
<protein>
    <submittedName>
        <fullName evidence="1">Uncharacterized protein</fullName>
    </submittedName>
</protein>
<sequence length="156" mass="17066">MENDKSNVENDLNSEAQPKVQSDGAENTLAVMDHTGDKNEKSEKINRVDDLDNKNNEKTDVETGMDMVHADDGLQSLGEITVTKDQGDIVSTQVESFKVVQEVSLETTVRVSEESGDGSNQDPSSGEPKPESLSPEQERSERGSSDLISDKQVVER</sequence>